<evidence type="ECO:0000313" key="4">
    <source>
        <dbReference type="Proteomes" id="UP000199215"/>
    </source>
</evidence>
<dbReference type="Pfam" id="PF12158">
    <property type="entry name" value="DUF3592"/>
    <property type="match status" value="1"/>
</dbReference>
<dbReference type="STRING" id="1267564.SAMN05192561_13111"/>
<organism evidence="3 4">
    <name type="scientific">Halopenitus malekzadehii</name>
    <dbReference type="NCBI Taxonomy" id="1267564"/>
    <lineage>
        <taxon>Archaea</taxon>
        <taxon>Methanobacteriati</taxon>
        <taxon>Methanobacteriota</taxon>
        <taxon>Stenosarchaea group</taxon>
        <taxon>Halobacteria</taxon>
        <taxon>Halobacteriales</taxon>
        <taxon>Haloferacaceae</taxon>
        <taxon>Halopenitus</taxon>
    </lineage>
</organism>
<feature type="transmembrane region" description="Helical" evidence="1">
    <location>
        <begin position="144"/>
        <end position="162"/>
    </location>
</feature>
<feature type="transmembrane region" description="Helical" evidence="1">
    <location>
        <begin position="21"/>
        <end position="39"/>
    </location>
</feature>
<feature type="domain" description="DUF3592" evidence="2">
    <location>
        <begin position="51"/>
        <end position="138"/>
    </location>
</feature>
<name>A0A1H6K480_9EURY</name>
<keyword evidence="1" id="KW-0812">Transmembrane</keyword>
<evidence type="ECO:0000256" key="1">
    <source>
        <dbReference type="SAM" id="Phobius"/>
    </source>
</evidence>
<dbReference type="EMBL" id="FNWU01000031">
    <property type="protein sequence ID" value="SEH68082.1"/>
    <property type="molecule type" value="Genomic_DNA"/>
</dbReference>
<proteinExistence type="predicted"/>
<gene>
    <name evidence="3" type="ORF">SAMN05192561_13111</name>
</gene>
<accession>A0A1H6K480</accession>
<keyword evidence="4" id="KW-1185">Reference proteome</keyword>
<dbReference type="AlphaFoldDB" id="A0A1H6K480"/>
<keyword evidence="1" id="KW-0472">Membrane</keyword>
<sequence>MSADSRLPIGDSDRNSVRKGILFLLVGLAVIGYGGFDYVTQQQAIDSGVSVNATILETGVEADGTGSSTGVEHYPTVRFEYVYQGERYTSTKIYPSSVRRAYDTESAARDAIEEYETNTTVTAYTTPDSPGNAFLRTEESNGPIIAIGIGIVFVLLGGRSVLKES</sequence>
<keyword evidence="1" id="KW-1133">Transmembrane helix</keyword>
<protein>
    <recommendedName>
        <fullName evidence="2">DUF3592 domain-containing protein</fullName>
    </recommendedName>
</protein>
<dbReference type="RefSeq" id="WP_092818070.1">
    <property type="nucleotide sequence ID" value="NZ_FNWU01000031.1"/>
</dbReference>
<dbReference type="Proteomes" id="UP000199215">
    <property type="component" value="Unassembled WGS sequence"/>
</dbReference>
<evidence type="ECO:0000313" key="3">
    <source>
        <dbReference type="EMBL" id="SEH68082.1"/>
    </source>
</evidence>
<evidence type="ECO:0000259" key="2">
    <source>
        <dbReference type="Pfam" id="PF12158"/>
    </source>
</evidence>
<dbReference type="InterPro" id="IPR021994">
    <property type="entry name" value="DUF3592"/>
</dbReference>
<reference evidence="3 4" key="1">
    <citation type="submission" date="2016-10" db="EMBL/GenBank/DDBJ databases">
        <authorList>
            <person name="de Groot N.N."/>
        </authorList>
    </citation>
    <scope>NUCLEOTIDE SEQUENCE [LARGE SCALE GENOMIC DNA]</scope>
    <source>
        <strain evidence="3 4">IBRC-M10418</strain>
    </source>
</reference>